<dbReference type="InterPro" id="IPR001347">
    <property type="entry name" value="SIS_dom"/>
</dbReference>
<evidence type="ECO:0000256" key="1">
    <source>
        <dbReference type="ARBA" id="ARBA00023015"/>
    </source>
</evidence>
<dbReference type="EMBL" id="PSZP01000005">
    <property type="protein sequence ID" value="TCG11598.1"/>
    <property type="molecule type" value="Genomic_DNA"/>
</dbReference>
<dbReference type="Gene3D" id="1.10.10.10">
    <property type="entry name" value="Winged helix-like DNA-binding domain superfamily/Winged helix DNA-binding domain"/>
    <property type="match status" value="1"/>
</dbReference>
<sequence length="324" mass="37218">MFMLPEPIIPLTPAVPNFNSIFTPLLSFKLIMFLRKKICIFFSSWKIQEYNYSMETNLSVISMNNTYNLSDLDKKILEYLNSINSQNKLFVYKINDMAAEIGVTPSKITKTLKKCGFNGLKDFRKTVSMVNGESVSKNKLVQYLEKTLIVSMIKTVNDIDGFDIRFFNKSINEAEQVYIFGGGANIYLAEDFADKLNKIGVRAAAIDIAKSKANNIFDNSLIIALSISGQNYKMHNRIEYLMGKNKNTKLISISLASESNISKFAAKEFSIKFIDTLFLNERELPRHSRILMLTLLDVLFLEYYRTNKEKFDKLIEQNKDIIKK</sequence>
<dbReference type="InterPro" id="IPR036388">
    <property type="entry name" value="WH-like_DNA-bd_sf"/>
</dbReference>
<dbReference type="SUPFAM" id="SSF46689">
    <property type="entry name" value="Homeodomain-like"/>
    <property type="match status" value="1"/>
</dbReference>
<evidence type="ECO:0000313" key="7">
    <source>
        <dbReference type="Proteomes" id="UP000291072"/>
    </source>
</evidence>
<feature type="domain" description="SIS" evidence="5">
    <location>
        <begin position="167"/>
        <end position="309"/>
    </location>
</feature>
<dbReference type="Proteomes" id="UP000291072">
    <property type="component" value="Unassembled WGS sequence"/>
</dbReference>
<keyword evidence="1" id="KW-0805">Transcription regulation</keyword>
<keyword evidence="7" id="KW-1185">Reference proteome</keyword>
<evidence type="ECO:0000256" key="2">
    <source>
        <dbReference type="ARBA" id="ARBA00023125"/>
    </source>
</evidence>
<dbReference type="PANTHER" id="PTHR30514">
    <property type="entry name" value="GLUCOKINASE"/>
    <property type="match status" value="1"/>
</dbReference>
<gene>
    <name evidence="6" type="ORF">C4B25_01295</name>
</gene>
<dbReference type="SUPFAM" id="SSF53697">
    <property type="entry name" value="SIS domain"/>
    <property type="match status" value="1"/>
</dbReference>
<evidence type="ECO:0000259" key="4">
    <source>
        <dbReference type="PROSITE" id="PS51071"/>
    </source>
</evidence>
<dbReference type="InterPro" id="IPR009057">
    <property type="entry name" value="Homeodomain-like_sf"/>
</dbReference>
<protein>
    <recommendedName>
        <fullName evidence="8">MurR/RpiR family transcriptional regulator</fullName>
    </recommendedName>
</protein>
<dbReference type="PANTHER" id="PTHR30514:SF1">
    <property type="entry name" value="HTH-TYPE TRANSCRIPTIONAL REGULATOR HEXR-RELATED"/>
    <property type="match status" value="1"/>
</dbReference>
<keyword evidence="3" id="KW-0804">Transcription</keyword>
<proteinExistence type="predicted"/>
<dbReference type="CDD" id="cd05013">
    <property type="entry name" value="SIS_RpiR"/>
    <property type="match status" value="1"/>
</dbReference>
<dbReference type="GO" id="GO:1901135">
    <property type="term" value="P:carbohydrate derivative metabolic process"/>
    <property type="evidence" value="ECO:0007669"/>
    <property type="project" value="InterPro"/>
</dbReference>
<dbReference type="GO" id="GO:0003677">
    <property type="term" value="F:DNA binding"/>
    <property type="evidence" value="ECO:0007669"/>
    <property type="project" value="UniProtKB-KW"/>
</dbReference>
<evidence type="ECO:0000259" key="5">
    <source>
        <dbReference type="PROSITE" id="PS51464"/>
    </source>
</evidence>
<dbReference type="AlphaFoldDB" id="A0A4V2NI61"/>
<evidence type="ECO:0000256" key="3">
    <source>
        <dbReference type="ARBA" id="ARBA00023163"/>
    </source>
</evidence>
<name>A0A4V2NI61_9MOLU</name>
<dbReference type="Pfam" id="PF01380">
    <property type="entry name" value="SIS"/>
    <property type="match status" value="1"/>
</dbReference>
<comment type="caution">
    <text evidence="6">The sequence shown here is derived from an EMBL/GenBank/DDBJ whole genome shotgun (WGS) entry which is preliminary data.</text>
</comment>
<evidence type="ECO:0000313" key="6">
    <source>
        <dbReference type="EMBL" id="TCG11598.1"/>
    </source>
</evidence>
<dbReference type="Gene3D" id="3.40.50.10490">
    <property type="entry name" value="Glucose-6-phosphate isomerase like protein, domain 1"/>
    <property type="match status" value="1"/>
</dbReference>
<dbReference type="PROSITE" id="PS51464">
    <property type="entry name" value="SIS"/>
    <property type="match status" value="1"/>
</dbReference>
<dbReference type="InterPro" id="IPR035472">
    <property type="entry name" value="RpiR-like_SIS"/>
</dbReference>
<accession>A0A4V2NI61</accession>
<dbReference type="PROSITE" id="PS51071">
    <property type="entry name" value="HTH_RPIR"/>
    <property type="match status" value="1"/>
</dbReference>
<dbReference type="GO" id="GO:0003700">
    <property type="term" value="F:DNA-binding transcription factor activity"/>
    <property type="evidence" value="ECO:0007669"/>
    <property type="project" value="InterPro"/>
</dbReference>
<dbReference type="Pfam" id="PF01418">
    <property type="entry name" value="HTH_6"/>
    <property type="match status" value="1"/>
</dbReference>
<reference evidence="6 7" key="1">
    <citation type="submission" date="2018-02" db="EMBL/GenBank/DDBJ databases">
        <title>Mycoplasma marinum and Mycoplasma todarodis sp. nov., moderately halophilic and psychrotolerant mycoplasmas isolated from cephalopods.</title>
        <authorList>
            <person name="Viver T."/>
        </authorList>
    </citation>
    <scope>NUCLEOTIDE SEQUENCE [LARGE SCALE GENOMIC DNA]</scope>
    <source>
        <strain evidence="6 7">5H</strain>
    </source>
</reference>
<feature type="domain" description="HTH rpiR-type" evidence="4">
    <location>
        <begin position="56"/>
        <end position="134"/>
    </location>
</feature>
<organism evidence="6 7">
    <name type="scientific">Mycoplasma todarodis</name>
    <dbReference type="NCBI Taxonomy" id="1937191"/>
    <lineage>
        <taxon>Bacteria</taxon>
        <taxon>Bacillati</taxon>
        <taxon>Mycoplasmatota</taxon>
        <taxon>Mollicutes</taxon>
        <taxon>Mycoplasmataceae</taxon>
        <taxon>Mycoplasma</taxon>
    </lineage>
</organism>
<dbReference type="InterPro" id="IPR046348">
    <property type="entry name" value="SIS_dom_sf"/>
</dbReference>
<dbReference type="OrthoDB" id="8582409at2"/>
<dbReference type="InterPro" id="IPR000281">
    <property type="entry name" value="HTH_RpiR"/>
</dbReference>
<dbReference type="GO" id="GO:0097367">
    <property type="term" value="F:carbohydrate derivative binding"/>
    <property type="evidence" value="ECO:0007669"/>
    <property type="project" value="InterPro"/>
</dbReference>
<dbReference type="InterPro" id="IPR047640">
    <property type="entry name" value="RpiR-like"/>
</dbReference>
<evidence type="ECO:0008006" key="8">
    <source>
        <dbReference type="Google" id="ProtNLM"/>
    </source>
</evidence>
<keyword evidence="2" id="KW-0238">DNA-binding</keyword>